<keyword evidence="3" id="KW-0378">Hydrolase</keyword>
<dbReference type="PANTHER" id="PTHR42951:SF4">
    <property type="entry name" value="ACYL-COENZYME A THIOESTERASE MBLAC2"/>
    <property type="match status" value="1"/>
</dbReference>
<dbReference type="InterPro" id="IPR050855">
    <property type="entry name" value="NDM-1-like"/>
</dbReference>
<sequence>MPNWPFTRGVHDLGNGLYGYVQPDGGWGWSNAGLVVSRGQTLMVDTLMGLDLTRDMLEAFKKVPGGDRIDRLFNTHANPDHFLGNGAVEGAEIIATTACREDMNEYDPKSLASLRTNYMNMGDAGAFLFETMGNFDFGGMDTFTFPTTLFDGQMTVTVGDKAVELIDLGPAHTSSDTIAWVPSDRTVFTGDLLFNEGHPIMWSGPIENWIAACAHIIALDPEIVVPGHGPITDVTAVANLKHYFEYVRDEARKRFDAGMGWNDAARDITMTEYRGWKDPERIVANVFSLYRQWGTTFTPEESRDLFGAMGRYHWESQRHAEVCGHDH</sequence>
<accession>A0A1B3ZC24</accession>
<comment type="similarity">
    <text evidence="1">Belongs to the metallo-beta-lactamase superfamily. Class-B beta-lactamase family.</text>
</comment>
<dbReference type="EMBL" id="CP014168">
    <property type="protein sequence ID" value="AOH84979.1"/>
    <property type="molecule type" value="Genomic_DNA"/>
</dbReference>
<dbReference type="InterPro" id="IPR036866">
    <property type="entry name" value="RibonucZ/Hydroxyglut_hydro"/>
</dbReference>
<reference evidence="3 4" key="1">
    <citation type="submission" date="2016-01" db="EMBL/GenBank/DDBJ databases">
        <title>Complete genome and mega plasmid sequence of Sphingomonas panacis DCY99 elicits systemic resistance in rice to Xanthomonas oryzae.</title>
        <authorList>
            <person name="Kim Y.J."/>
            <person name="Yang D.C."/>
            <person name="Sing P."/>
        </authorList>
    </citation>
    <scope>NUCLEOTIDE SEQUENCE [LARGE SCALE GENOMIC DNA]</scope>
    <source>
        <strain evidence="3 4">DCY99</strain>
    </source>
</reference>
<proteinExistence type="inferred from homology"/>
<gene>
    <name evidence="3" type="ORF">AWL63_14465</name>
</gene>
<keyword evidence="4" id="KW-1185">Reference proteome</keyword>
<evidence type="ECO:0000313" key="3">
    <source>
        <dbReference type="EMBL" id="AOH84979.1"/>
    </source>
</evidence>
<dbReference type="PANTHER" id="PTHR42951">
    <property type="entry name" value="METALLO-BETA-LACTAMASE DOMAIN-CONTAINING"/>
    <property type="match status" value="1"/>
</dbReference>
<dbReference type="SUPFAM" id="SSF56281">
    <property type="entry name" value="Metallo-hydrolase/oxidoreductase"/>
    <property type="match status" value="1"/>
</dbReference>
<evidence type="ECO:0000313" key="4">
    <source>
        <dbReference type="Proteomes" id="UP000094256"/>
    </source>
</evidence>
<dbReference type="Proteomes" id="UP000094256">
    <property type="component" value="Chromosome"/>
</dbReference>
<dbReference type="Pfam" id="PF00753">
    <property type="entry name" value="Lactamase_B"/>
    <property type="match status" value="1"/>
</dbReference>
<evidence type="ECO:0000259" key="2">
    <source>
        <dbReference type="SMART" id="SM00849"/>
    </source>
</evidence>
<evidence type="ECO:0000256" key="1">
    <source>
        <dbReference type="ARBA" id="ARBA00005250"/>
    </source>
</evidence>
<dbReference type="Gene3D" id="3.60.15.10">
    <property type="entry name" value="Ribonuclease Z/Hydroxyacylglutathione hydrolase-like"/>
    <property type="match status" value="1"/>
</dbReference>
<dbReference type="CDD" id="cd16282">
    <property type="entry name" value="metallo-hydrolase-like_MBL-fold"/>
    <property type="match status" value="1"/>
</dbReference>
<dbReference type="KEGG" id="span:AWL63_14465"/>
<name>A0A1B3ZC24_9SPHN</name>
<dbReference type="STRING" id="1560345.AWL63_14465"/>
<dbReference type="RefSeq" id="WP_069205528.1">
    <property type="nucleotide sequence ID" value="NZ_CP014168.1"/>
</dbReference>
<organism evidence="3 4">
    <name type="scientific">Sphingomonas panacis</name>
    <dbReference type="NCBI Taxonomy" id="1560345"/>
    <lineage>
        <taxon>Bacteria</taxon>
        <taxon>Pseudomonadati</taxon>
        <taxon>Pseudomonadota</taxon>
        <taxon>Alphaproteobacteria</taxon>
        <taxon>Sphingomonadales</taxon>
        <taxon>Sphingomonadaceae</taxon>
        <taxon>Sphingomonas</taxon>
    </lineage>
</organism>
<protein>
    <submittedName>
        <fullName evidence="3">MBL fold metallo-hydrolase</fullName>
    </submittedName>
</protein>
<feature type="domain" description="Metallo-beta-lactamase" evidence="2">
    <location>
        <begin position="29"/>
        <end position="228"/>
    </location>
</feature>
<dbReference type="GO" id="GO:0017001">
    <property type="term" value="P:antibiotic catabolic process"/>
    <property type="evidence" value="ECO:0007669"/>
    <property type="project" value="UniProtKB-ARBA"/>
</dbReference>
<dbReference type="GO" id="GO:0016787">
    <property type="term" value="F:hydrolase activity"/>
    <property type="evidence" value="ECO:0007669"/>
    <property type="project" value="UniProtKB-KW"/>
</dbReference>
<dbReference type="InterPro" id="IPR001279">
    <property type="entry name" value="Metallo-B-lactamas"/>
</dbReference>
<dbReference type="AlphaFoldDB" id="A0A1B3ZC24"/>
<dbReference type="OrthoDB" id="7203514at2"/>
<dbReference type="SMART" id="SM00849">
    <property type="entry name" value="Lactamase_B"/>
    <property type="match status" value="1"/>
</dbReference>